<accession>A0ABS7SC24</accession>
<protein>
    <submittedName>
        <fullName evidence="2">Uncharacterized protein</fullName>
    </submittedName>
</protein>
<reference evidence="2 3" key="1">
    <citation type="submission" date="2021-04" db="EMBL/GenBank/DDBJ databases">
        <title>Ruania sp. nov., isolated from sandy soil of mangrove forest.</title>
        <authorList>
            <person name="Ge X."/>
            <person name="Huang R."/>
            <person name="Liu W."/>
        </authorList>
    </citation>
    <scope>NUCLEOTIDE SEQUENCE [LARGE SCALE GENOMIC DNA]</scope>
    <source>
        <strain evidence="2 3">N2-46</strain>
    </source>
</reference>
<keyword evidence="3" id="KW-1185">Reference proteome</keyword>
<sequence length="53" mass="6181">MTTADVLYAAEADRAIEDGEIEPHERAEFIAQLREQDNYDNAEHEADMERDER</sequence>
<dbReference type="RefSeq" id="WP_223406857.1">
    <property type="nucleotide sequence ID" value="NZ_JAGSHT010000013.1"/>
</dbReference>
<comment type="caution">
    <text evidence="2">The sequence shown here is derived from an EMBL/GenBank/DDBJ whole genome shotgun (WGS) entry which is preliminary data.</text>
</comment>
<proteinExistence type="predicted"/>
<feature type="region of interest" description="Disordered" evidence="1">
    <location>
        <begin position="33"/>
        <end position="53"/>
    </location>
</feature>
<dbReference type="EMBL" id="JAGSHT010000013">
    <property type="protein sequence ID" value="MBZ2197244.1"/>
    <property type="molecule type" value="Genomic_DNA"/>
</dbReference>
<dbReference type="Proteomes" id="UP000826651">
    <property type="component" value="Unassembled WGS sequence"/>
</dbReference>
<organism evidence="2 3">
    <name type="scientific">Occultella gossypii</name>
    <dbReference type="NCBI Taxonomy" id="2800820"/>
    <lineage>
        <taxon>Bacteria</taxon>
        <taxon>Bacillati</taxon>
        <taxon>Actinomycetota</taxon>
        <taxon>Actinomycetes</taxon>
        <taxon>Micrococcales</taxon>
        <taxon>Ruaniaceae</taxon>
        <taxon>Occultella</taxon>
    </lineage>
</organism>
<name>A0ABS7SC24_9MICO</name>
<evidence type="ECO:0000313" key="3">
    <source>
        <dbReference type="Proteomes" id="UP000826651"/>
    </source>
</evidence>
<evidence type="ECO:0000313" key="2">
    <source>
        <dbReference type="EMBL" id="MBZ2197244.1"/>
    </source>
</evidence>
<gene>
    <name evidence="2" type="ORF">KCQ71_13850</name>
</gene>
<evidence type="ECO:0000256" key="1">
    <source>
        <dbReference type="SAM" id="MobiDB-lite"/>
    </source>
</evidence>